<proteinExistence type="predicted"/>
<dbReference type="RefSeq" id="WP_217870765.1">
    <property type="nucleotide sequence ID" value="NZ_JAHSTU010000001.1"/>
</dbReference>
<evidence type="ECO:0008006" key="3">
    <source>
        <dbReference type="Google" id="ProtNLM"/>
    </source>
</evidence>
<sequence length="98" mass="11300">MSNDADLLDQQGRGQVALQLLENELLKEALDAIDREVMEQWIGCPARDKEGKEALWQLIKTSRKFREVLTGYIDTGKLAAHKLKQYEEQGRIAKLFRQ</sequence>
<name>A0ABS6QL60_9PSED</name>
<organism evidence="1 2">
    <name type="scientific">Pseudomonas azerbaijanoccidentalis</name>
    <dbReference type="NCBI Taxonomy" id="2842347"/>
    <lineage>
        <taxon>Bacteria</taxon>
        <taxon>Pseudomonadati</taxon>
        <taxon>Pseudomonadota</taxon>
        <taxon>Gammaproteobacteria</taxon>
        <taxon>Pseudomonadales</taxon>
        <taxon>Pseudomonadaceae</taxon>
        <taxon>Pseudomonas</taxon>
    </lineage>
</organism>
<keyword evidence="2" id="KW-1185">Reference proteome</keyword>
<evidence type="ECO:0000313" key="2">
    <source>
        <dbReference type="Proteomes" id="UP001049200"/>
    </source>
</evidence>
<protein>
    <recommendedName>
        <fullName evidence="3">Flagellar protein FliT</fullName>
    </recommendedName>
</protein>
<comment type="caution">
    <text evidence="1">The sequence shown here is derived from an EMBL/GenBank/DDBJ whole genome shotgun (WGS) entry which is preliminary data.</text>
</comment>
<dbReference type="Proteomes" id="UP001049200">
    <property type="component" value="Unassembled WGS sequence"/>
</dbReference>
<accession>A0ABS6QL60</accession>
<reference evidence="1" key="1">
    <citation type="submission" date="2021-06" db="EMBL/GenBank/DDBJ databases">
        <title>Updating the genus Pseudomonas: Description of 43 new species and partition of the Pseudomonas putida group.</title>
        <authorList>
            <person name="Girard L."/>
            <person name="Lood C."/>
            <person name="Vandamme P."/>
            <person name="Rokni-Zadeh H."/>
            <person name="Van Noort V."/>
            <person name="Hofte M."/>
            <person name="Lavigne R."/>
            <person name="De Mot R."/>
        </authorList>
    </citation>
    <scope>NUCLEOTIDE SEQUENCE</scope>
    <source>
        <strain evidence="1">SWRI74</strain>
    </source>
</reference>
<evidence type="ECO:0000313" key="1">
    <source>
        <dbReference type="EMBL" id="MBV4519679.1"/>
    </source>
</evidence>
<dbReference type="EMBL" id="JAHSTU010000001">
    <property type="protein sequence ID" value="MBV4519679.1"/>
    <property type="molecule type" value="Genomic_DNA"/>
</dbReference>
<gene>
    <name evidence="1" type="ORF">KVG88_06355</name>
</gene>